<dbReference type="EMBL" id="CP000463">
    <property type="protein sequence ID" value="ABJ05351.1"/>
    <property type="molecule type" value="Genomic_DNA"/>
</dbReference>
<dbReference type="eggNOG" id="COG1051">
    <property type="taxonomic scope" value="Bacteria"/>
</dbReference>
<organism evidence="5">
    <name type="scientific">Rhodopseudomonas palustris (strain BisA53)</name>
    <dbReference type="NCBI Taxonomy" id="316055"/>
    <lineage>
        <taxon>Bacteria</taxon>
        <taxon>Pseudomonadati</taxon>
        <taxon>Pseudomonadota</taxon>
        <taxon>Alphaproteobacteria</taxon>
        <taxon>Hyphomicrobiales</taxon>
        <taxon>Nitrobacteraceae</taxon>
        <taxon>Rhodopseudomonas</taxon>
    </lineage>
</organism>
<accession>Q07RT3</accession>
<evidence type="ECO:0000256" key="2">
    <source>
        <dbReference type="ARBA" id="ARBA00022801"/>
    </source>
</evidence>
<feature type="domain" description="Nudix hydrolase" evidence="4">
    <location>
        <begin position="21"/>
        <end position="152"/>
    </location>
</feature>
<dbReference type="PROSITE" id="PS51462">
    <property type="entry name" value="NUDIX"/>
    <property type="match status" value="1"/>
</dbReference>
<evidence type="ECO:0000259" key="4">
    <source>
        <dbReference type="PROSITE" id="PS51462"/>
    </source>
</evidence>
<dbReference type="AlphaFoldDB" id="Q07RT3"/>
<dbReference type="SUPFAM" id="SSF55811">
    <property type="entry name" value="Nudix"/>
    <property type="match status" value="1"/>
</dbReference>
<reference evidence="5" key="1">
    <citation type="submission" date="2006-09" db="EMBL/GenBank/DDBJ databases">
        <title>Complete sequence of Rhodopseudomonas palustris BisA53.</title>
        <authorList>
            <consortium name="US DOE Joint Genome Institute"/>
            <person name="Copeland A."/>
            <person name="Lucas S."/>
            <person name="Lapidus A."/>
            <person name="Barry K."/>
            <person name="Detter J.C."/>
            <person name="Glavina del Rio T."/>
            <person name="Hammon N."/>
            <person name="Israni S."/>
            <person name="Dalin E."/>
            <person name="Tice H."/>
            <person name="Pitluck S."/>
            <person name="Chain P."/>
            <person name="Malfatti S."/>
            <person name="Shin M."/>
            <person name="Vergez L."/>
            <person name="Schmutz J."/>
            <person name="Larimer F."/>
            <person name="Land M."/>
            <person name="Hauser L."/>
            <person name="Pelletier D.A."/>
            <person name="Kyrpides N."/>
            <person name="Kim E."/>
            <person name="Harwood C.S."/>
            <person name="Oda Y."/>
            <person name="Richardson P."/>
        </authorList>
    </citation>
    <scope>NUCLEOTIDE SEQUENCE [LARGE SCALE GENOMIC DNA]</scope>
    <source>
        <strain evidence="5">BisA53</strain>
    </source>
</reference>
<keyword evidence="3" id="KW-0460">Magnesium</keyword>
<dbReference type="STRING" id="316055.RPE_1399"/>
<evidence type="ECO:0000256" key="3">
    <source>
        <dbReference type="ARBA" id="ARBA00022842"/>
    </source>
</evidence>
<dbReference type="Gene3D" id="3.90.79.10">
    <property type="entry name" value="Nucleoside Triphosphate Pyrophosphohydrolase"/>
    <property type="match status" value="1"/>
</dbReference>
<dbReference type="KEGG" id="rpe:RPE_1399"/>
<dbReference type="PANTHER" id="PTHR43046">
    <property type="entry name" value="GDP-MANNOSE MANNOSYL HYDROLASE"/>
    <property type="match status" value="1"/>
</dbReference>
<dbReference type="Pfam" id="PF00293">
    <property type="entry name" value="NUDIX"/>
    <property type="match status" value="1"/>
</dbReference>
<sequence>MDLSGLRRALEPALRRVLHLYWRFARGMTLGARGVVLDDRDRIFLIEHSYVSGWHLPGGGVEVGETFVDALRRELMEEGRIELTSEPALHGVFLNSHVSQRDHVAVYVVRDYRQDRMPDPNREIIACGFFASDELPEGTTRGTRLRIAEVLGGQPPIATWREPR</sequence>
<proteinExistence type="predicted"/>
<gene>
    <name evidence="5" type="ordered locus">RPE_1399</name>
</gene>
<dbReference type="CDD" id="cd04680">
    <property type="entry name" value="NUDIX_Hydrolase"/>
    <property type="match status" value="1"/>
</dbReference>
<dbReference type="OrthoDB" id="9800065at2"/>
<protein>
    <submittedName>
        <fullName evidence="5">NUDIX hydrolase</fullName>
    </submittedName>
</protein>
<dbReference type="InterPro" id="IPR015797">
    <property type="entry name" value="NUDIX_hydrolase-like_dom_sf"/>
</dbReference>
<name>Q07RT3_RHOP5</name>
<dbReference type="PANTHER" id="PTHR43046:SF12">
    <property type="entry name" value="GDP-MANNOSE MANNOSYL HYDROLASE"/>
    <property type="match status" value="1"/>
</dbReference>
<dbReference type="HOGENOM" id="CLU_037162_10_1_5"/>
<dbReference type="GO" id="GO:0016787">
    <property type="term" value="F:hydrolase activity"/>
    <property type="evidence" value="ECO:0007669"/>
    <property type="project" value="UniProtKB-KW"/>
</dbReference>
<dbReference type="InterPro" id="IPR000086">
    <property type="entry name" value="NUDIX_hydrolase_dom"/>
</dbReference>
<comment type="cofactor">
    <cofactor evidence="1">
        <name>Mg(2+)</name>
        <dbReference type="ChEBI" id="CHEBI:18420"/>
    </cofactor>
</comment>
<evidence type="ECO:0000313" key="5">
    <source>
        <dbReference type="EMBL" id="ABJ05351.1"/>
    </source>
</evidence>
<keyword evidence="2 5" id="KW-0378">Hydrolase</keyword>
<evidence type="ECO:0000256" key="1">
    <source>
        <dbReference type="ARBA" id="ARBA00001946"/>
    </source>
</evidence>